<evidence type="ECO:0000256" key="1">
    <source>
        <dbReference type="ARBA" id="ARBA00004604"/>
    </source>
</evidence>
<feature type="domain" description="MI" evidence="5">
    <location>
        <begin position="689"/>
        <end position="820"/>
    </location>
</feature>
<evidence type="ECO:0000256" key="4">
    <source>
        <dbReference type="SAM" id="MobiDB-lite"/>
    </source>
</evidence>
<dbReference type="GO" id="GO:0042274">
    <property type="term" value="P:ribosomal small subunit biogenesis"/>
    <property type="evidence" value="ECO:0007669"/>
    <property type="project" value="TreeGrafter"/>
</dbReference>
<dbReference type="InterPro" id="IPR016024">
    <property type="entry name" value="ARM-type_fold"/>
</dbReference>
<dbReference type="InterPro" id="IPR003890">
    <property type="entry name" value="MIF4G-like_typ-3"/>
</dbReference>
<feature type="compositionally biased region" description="Acidic residues" evidence="4">
    <location>
        <begin position="263"/>
        <end position="314"/>
    </location>
</feature>
<feature type="compositionally biased region" description="Polar residues" evidence="4">
    <location>
        <begin position="72"/>
        <end position="84"/>
    </location>
</feature>
<dbReference type="AlphaFoldDB" id="A0AA38RIS1"/>
<feature type="region of interest" description="Disordered" evidence="4">
    <location>
        <begin position="641"/>
        <end position="667"/>
    </location>
</feature>
<gene>
    <name evidence="6" type="ORF">NKR19_g7796</name>
</gene>
<name>A0AA38RIS1_9PEZI</name>
<feature type="compositionally biased region" description="Acidic residues" evidence="4">
    <location>
        <begin position="109"/>
        <end position="150"/>
    </location>
</feature>
<evidence type="ECO:0000256" key="3">
    <source>
        <dbReference type="ARBA" id="ARBA00023242"/>
    </source>
</evidence>
<keyword evidence="7" id="KW-1185">Reference proteome</keyword>
<feature type="region of interest" description="Disordered" evidence="4">
    <location>
        <begin position="232"/>
        <end position="371"/>
    </location>
</feature>
<comment type="caution">
    <text evidence="6">The sequence shown here is derived from an EMBL/GenBank/DDBJ whole genome shotgun (WGS) entry which is preliminary data.</text>
</comment>
<feature type="compositionally biased region" description="Basic and acidic residues" evidence="4">
    <location>
        <begin position="331"/>
        <end position="342"/>
    </location>
</feature>
<dbReference type="PANTHER" id="PTHR18034:SF4">
    <property type="entry name" value="NUCLEOLAR MIF4G DOMAIN-CONTAINING PROTEIN 1"/>
    <property type="match status" value="1"/>
</dbReference>
<evidence type="ECO:0000313" key="6">
    <source>
        <dbReference type="EMBL" id="KAJ9138555.1"/>
    </source>
</evidence>
<reference evidence="6" key="1">
    <citation type="submission" date="2022-07" db="EMBL/GenBank/DDBJ databases">
        <title>Fungi with potential for degradation of polypropylene.</title>
        <authorList>
            <person name="Gostincar C."/>
        </authorList>
    </citation>
    <scope>NUCLEOTIDE SEQUENCE</scope>
    <source>
        <strain evidence="6">EXF-13287</strain>
    </source>
</reference>
<dbReference type="SUPFAM" id="SSF48371">
    <property type="entry name" value="ARM repeat"/>
    <property type="match status" value="1"/>
</dbReference>
<keyword evidence="3" id="KW-0539">Nucleus</keyword>
<protein>
    <submittedName>
        <fullName evidence="6">Suppressor of glycerol defect protein 1</fullName>
    </submittedName>
</protein>
<dbReference type="Pfam" id="PF02847">
    <property type="entry name" value="MA3"/>
    <property type="match status" value="1"/>
</dbReference>
<dbReference type="SMART" id="SM00544">
    <property type="entry name" value="MA3"/>
    <property type="match status" value="1"/>
</dbReference>
<evidence type="ECO:0000256" key="2">
    <source>
        <dbReference type="ARBA" id="ARBA00006856"/>
    </source>
</evidence>
<dbReference type="Pfam" id="PF02854">
    <property type="entry name" value="MIF4G"/>
    <property type="match status" value="1"/>
</dbReference>
<dbReference type="GO" id="GO:0005730">
    <property type="term" value="C:nucleolus"/>
    <property type="evidence" value="ECO:0007669"/>
    <property type="project" value="UniProtKB-SubCell"/>
</dbReference>
<dbReference type="Gene3D" id="1.25.40.180">
    <property type="match status" value="1"/>
</dbReference>
<evidence type="ECO:0000259" key="5">
    <source>
        <dbReference type="PROSITE" id="PS51366"/>
    </source>
</evidence>
<proteinExistence type="inferred from homology"/>
<dbReference type="FunFam" id="1.25.40.180:FF:000050">
    <property type="entry name" value="Nuclear protein (Sgd1), putative"/>
    <property type="match status" value="1"/>
</dbReference>
<dbReference type="PROSITE" id="PS51366">
    <property type="entry name" value="MI"/>
    <property type="match status" value="1"/>
</dbReference>
<dbReference type="PANTHER" id="PTHR18034">
    <property type="entry name" value="CELL CYCLE CONTROL PROTEIN CWF22-RELATED"/>
    <property type="match status" value="1"/>
</dbReference>
<evidence type="ECO:0000313" key="7">
    <source>
        <dbReference type="Proteomes" id="UP001174691"/>
    </source>
</evidence>
<sequence length="935" mass="103658">MAPRGREEKKGPSLSGHLLKQLGIDGPTSSGSGRGGRAGGRRNQALTRKERRKAERSQKKSHQHAAPPRQARLQSRTRPNTISKPQRGARGGRQDANGGSKPMRIISADDLEDDDDVGSSAFEDDDDDDEEGDGALSLAEDESDEEEEEEVPKKKDPLIPKAVRDKLAQDDAEIAELERKLGLKGRKSLPKSFHEEGLGEILEVLGDGAVDEETQVKRKRKAEADEWLAQKRQKASAAAAQAAERKTGKSGCQKPMRIIKVEDLDEDDDVGSSAFEDDDDDDSLLDDLEGDSEDDGEEEDMEGFEDDEVEDDSGEERHVNDEFSGFDSDEAEPKEAAPRIRENPYVAPTTGPQVAKYVPPSRRQEAGSDAELKQRIRRQLQGLVNRITDSNMVGIVGDIEKVYREQPRQHVTTILVDLILVQVCDPASLPDTLLILSAGFATALYRVMGMDFGAQLIQEAVERFDQYYERCLATPGEGAKQTSNLITLLAEMYNLQLIGCNLIFDYIRFLLSDLTELNAELLLRIIRLAGPSLRQDDPLALKDIVTMIRPAVAKIGEANLSVRTKFMIETINDLKNNKMRTGVSASAVLSEHGTRMKKLLGSLNSRKLKATEPLRIGLKDIKEADKRGKWWLVGASWAGRSAEEGQPTGKGGDAKAAENVSDEDMDLDGEDAGVPDLAELAREQQMNTDVRRSIFVAILSATDYEDAYVRLLKLRLNKDRQREIPNVLIQCAGAEAQYNPYYTLIAKRICSDRKIRWSFQDALWKLFRRLGESIFGDDAEEEEDEDDKVDMRRLVNVAKMYGALVADGALGLAVLKCLNLPYLQAKTKAFVEVLVITAFMESYKQGKGADGSRAVIERIMKSVVDTPELSRGMLWFFKKVIRKSDLAGGKEEGTKLKKACDIAVEVLEVARVQGVVDTPVRAPVEEDDDDEEDDI</sequence>
<feature type="compositionally biased region" description="Basic and acidic residues" evidence="4">
    <location>
        <begin position="151"/>
        <end position="162"/>
    </location>
</feature>
<dbReference type="Proteomes" id="UP001174691">
    <property type="component" value="Unassembled WGS sequence"/>
</dbReference>
<feature type="compositionally biased region" description="Basic and acidic residues" evidence="4">
    <location>
        <begin position="362"/>
        <end position="371"/>
    </location>
</feature>
<dbReference type="GO" id="GO:0003723">
    <property type="term" value="F:RNA binding"/>
    <property type="evidence" value="ECO:0007669"/>
    <property type="project" value="InterPro"/>
</dbReference>
<dbReference type="InterPro" id="IPR050781">
    <property type="entry name" value="CWC22_splicing_factor"/>
</dbReference>
<comment type="similarity">
    <text evidence="2">Belongs to the CWC22 family.</text>
</comment>
<dbReference type="SMART" id="SM00543">
    <property type="entry name" value="MIF4G"/>
    <property type="match status" value="1"/>
</dbReference>
<dbReference type="InterPro" id="IPR003891">
    <property type="entry name" value="Initiation_fac_eIF4g_MI"/>
</dbReference>
<organism evidence="6 7">
    <name type="scientific">Coniochaeta hoffmannii</name>
    <dbReference type="NCBI Taxonomy" id="91930"/>
    <lineage>
        <taxon>Eukaryota</taxon>
        <taxon>Fungi</taxon>
        <taxon>Dikarya</taxon>
        <taxon>Ascomycota</taxon>
        <taxon>Pezizomycotina</taxon>
        <taxon>Sordariomycetes</taxon>
        <taxon>Sordariomycetidae</taxon>
        <taxon>Coniochaetales</taxon>
        <taxon>Coniochaetaceae</taxon>
        <taxon>Coniochaeta</taxon>
    </lineage>
</organism>
<comment type="subcellular location">
    <subcellularLocation>
        <location evidence="1">Nucleus</location>
        <location evidence="1">Nucleolus</location>
    </subcellularLocation>
</comment>
<accession>A0AA38RIS1</accession>
<dbReference type="EMBL" id="JANBVN010000143">
    <property type="protein sequence ID" value="KAJ9138555.1"/>
    <property type="molecule type" value="Genomic_DNA"/>
</dbReference>
<feature type="compositionally biased region" description="Basic and acidic residues" evidence="4">
    <location>
        <begin position="1"/>
        <end position="11"/>
    </location>
</feature>
<feature type="region of interest" description="Disordered" evidence="4">
    <location>
        <begin position="1"/>
        <end position="162"/>
    </location>
</feature>